<name>A0ABW7Q8Q7_9MICO</name>
<dbReference type="Pfam" id="PF06841">
    <property type="entry name" value="Phage_T4_gp19"/>
    <property type="match status" value="1"/>
</dbReference>
<dbReference type="PANTHER" id="PTHR38009:SF1">
    <property type="entry name" value="CONSERVED HYPOTHETICAL PHAGE TAIL PROTEIN"/>
    <property type="match status" value="1"/>
</dbReference>
<dbReference type="EMBL" id="JBIQWL010000004">
    <property type="protein sequence ID" value="MFH8251261.1"/>
    <property type="molecule type" value="Genomic_DNA"/>
</dbReference>
<organism evidence="1 2">
    <name type="scientific">Microbacterium alkaliflavum</name>
    <dbReference type="NCBI Taxonomy" id="3248839"/>
    <lineage>
        <taxon>Bacteria</taxon>
        <taxon>Bacillati</taxon>
        <taxon>Actinomycetota</taxon>
        <taxon>Actinomycetes</taxon>
        <taxon>Micrococcales</taxon>
        <taxon>Microbacteriaceae</taxon>
        <taxon>Microbacterium</taxon>
    </lineage>
</organism>
<dbReference type="Proteomes" id="UP001610861">
    <property type="component" value="Unassembled WGS sequence"/>
</dbReference>
<gene>
    <name evidence="1" type="ORF">ACH3VR_12895</name>
</gene>
<protein>
    <submittedName>
        <fullName evidence="1">Phage tail protein</fullName>
    </submittedName>
</protein>
<evidence type="ECO:0000313" key="1">
    <source>
        <dbReference type="EMBL" id="MFH8251261.1"/>
    </source>
</evidence>
<proteinExistence type="predicted"/>
<evidence type="ECO:0000313" key="2">
    <source>
        <dbReference type="Proteomes" id="UP001610861"/>
    </source>
</evidence>
<dbReference type="RefSeq" id="WP_397556713.1">
    <property type="nucleotide sequence ID" value="NZ_JBIQWL010000004.1"/>
</dbReference>
<accession>A0ABW7Q8Q7</accession>
<dbReference type="InterPro" id="IPR010667">
    <property type="entry name" value="Phage_T4_Gp19"/>
</dbReference>
<dbReference type="NCBIfam" id="TIGR02241">
    <property type="entry name" value="conserved hypothetical phage tail region protein"/>
    <property type="match status" value="1"/>
</dbReference>
<reference evidence="1 2" key="1">
    <citation type="submission" date="2024-09" db="EMBL/GenBank/DDBJ databases">
        <authorList>
            <person name="Pan X."/>
        </authorList>
    </citation>
    <scope>NUCLEOTIDE SEQUENCE [LARGE SCALE GENOMIC DNA]</scope>
    <source>
        <strain evidence="1 2">B2969</strain>
    </source>
</reference>
<sequence>MNDDFLLPAFTFRVSLTRAPGRAQPPGEGVWDPAVLGTVGGFAECSGLELEADIKEYLEGGRNDGVVRRVGRVKLSPIVLKRGMFSAGAGSPANTDLWMWLTRMVSGVLPVTRYNGRIQILAPKARTPLATWTFERGLPQKVSGPSLNAKTGEIAIEELHIVHEGLRMELPR</sequence>
<keyword evidence="2" id="KW-1185">Reference proteome</keyword>
<dbReference type="PANTHER" id="PTHR38009">
    <property type="entry name" value="CONSERVED HYPOTHETICAL PHAGE TAIL PROTEIN"/>
    <property type="match status" value="1"/>
</dbReference>
<comment type="caution">
    <text evidence="1">The sequence shown here is derived from an EMBL/GenBank/DDBJ whole genome shotgun (WGS) entry which is preliminary data.</text>
</comment>
<dbReference type="InterPro" id="IPR011747">
    <property type="entry name" value="CHP02241"/>
</dbReference>